<accession>A0ABP6S4V4</accession>
<dbReference type="Pfam" id="PF04286">
    <property type="entry name" value="DUF445"/>
    <property type="match status" value="1"/>
</dbReference>
<sequence length="95" mass="10041">MWPGLVYSGGRPVQPRGAHVAQPGQQVEAEHVGEGEPDDRGAVRVGVLPVDLQVGAVPQHALDHRRDLQFIRINGAVVGSLAGLLIYTVSRAFGA</sequence>
<feature type="transmembrane region" description="Helical" evidence="2">
    <location>
        <begin position="70"/>
        <end position="89"/>
    </location>
</feature>
<evidence type="ECO:0000256" key="2">
    <source>
        <dbReference type="SAM" id="Phobius"/>
    </source>
</evidence>
<name>A0ABP6S4V4_9ACTN</name>
<evidence type="ECO:0000313" key="4">
    <source>
        <dbReference type="Proteomes" id="UP001499990"/>
    </source>
</evidence>
<dbReference type="EMBL" id="BAAAYL010000001">
    <property type="protein sequence ID" value="GAA3368301.1"/>
    <property type="molecule type" value="Genomic_DNA"/>
</dbReference>
<evidence type="ECO:0000256" key="1">
    <source>
        <dbReference type="SAM" id="MobiDB-lite"/>
    </source>
</evidence>
<evidence type="ECO:0000313" key="3">
    <source>
        <dbReference type="EMBL" id="GAA3368301.1"/>
    </source>
</evidence>
<dbReference type="Proteomes" id="UP001499990">
    <property type="component" value="Unassembled WGS sequence"/>
</dbReference>
<feature type="compositionally biased region" description="Basic and acidic residues" evidence="1">
    <location>
        <begin position="28"/>
        <end position="40"/>
    </location>
</feature>
<proteinExistence type="predicted"/>
<comment type="caution">
    <text evidence="3">The sequence shown here is derived from an EMBL/GenBank/DDBJ whole genome shotgun (WGS) entry which is preliminary data.</text>
</comment>
<keyword evidence="2" id="KW-1133">Transmembrane helix</keyword>
<feature type="region of interest" description="Disordered" evidence="1">
    <location>
        <begin position="1"/>
        <end position="40"/>
    </location>
</feature>
<keyword evidence="2" id="KW-0472">Membrane</keyword>
<keyword evidence="4" id="KW-1185">Reference proteome</keyword>
<gene>
    <name evidence="3" type="ORF">GCM10020367_06120</name>
</gene>
<protein>
    <submittedName>
        <fullName evidence="3">Uncharacterized protein</fullName>
    </submittedName>
</protein>
<keyword evidence="2" id="KW-0812">Transmembrane</keyword>
<reference evidence="4" key="1">
    <citation type="journal article" date="2019" name="Int. J. Syst. Evol. Microbiol.">
        <title>The Global Catalogue of Microorganisms (GCM) 10K type strain sequencing project: providing services to taxonomists for standard genome sequencing and annotation.</title>
        <authorList>
            <consortium name="The Broad Institute Genomics Platform"/>
            <consortium name="The Broad Institute Genome Sequencing Center for Infectious Disease"/>
            <person name="Wu L."/>
            <person name="Ma J."/>
        </authorList>
    </citation>
    <scope>NUCLEOTIDE SEQUENCE [LARGE SCALE GENOMIC DNA]</scope>
    <source>
        <strain evidence="4">JCM 9651</strain>
    </source>
</reference>
<dbReference type="InterPro" id="IPR007383">
    <property type="entry name" value="DUF445"/>
</dbReference>
<organism evidence="3 4">
    <name type="scientific">Streptomyces sannanensis</name>
    <dbReference type="NCBI Taxonomy" id="285536"/>
    <lineage>
        <taxon>Bacteria</taxon>
        <taxon>Bacillati</taxon>
        <taxon>Actinomycetota</taxon>
        <taxon>Actinomycetes</taxon>
        <taxon>Kitasatosporales</taxon>
        <taxon>Streptomycetaceae</taxon>
        <taxon>Streptomyces</taxon>
    </lineage>
</organism>